<dbReference type="EMBL" id="SUMC01000003">
    <property type="protein sequence ID" value="TKA12737.1"/>
    <property type="molecule type" value="Genomic_DNA"/>
</dbReference>
<keyword evidence="2" id="KW-1185">Reference proteome</keyword>
<dbReference type="RefSeq" id="WP_136722213.1">
    <property type="nucleotide sequence ID" value="NZ_JAOPYF010000512.1"/>
</dbReference>
<organism evidence="1 2">
    <name type="scientific">Actinacidiphila oryziradicis</name>
    <dbReference type="NCBI Taxonomy" id="2571141"/>
    <lineage>
        <taxon>Bacteria</taxon>
        <taxon>Bacillati</taxon>
        <taxon>Actinomycetota</taxon>
        <taxon>Actinomycetes</taxon>
        <taxon>Kitasatosporales</taxon>
        <taxon>Streptomycetaceae</taxon>
        <taxon>Actinacidiphila</taxon>
    </lineage>
</organism>
<dbReference type="AlphaFoldDB" id="A0A4U0SXA0"/>
<proteinExistence type="predicted"/>
<evidence type="ECO:0000313" key="1">
    <source>
        <dbReference type="EMBL" id="TKA12737.1"/>
    </source>
</evidence>
<name>A0A4U0SXA0_9ACTN</name>
<reference evidence="1 2" key="1">
    <citation type="submission" date="2019-04" db="EMBL/GenBank/DDBJ databases">
        <title>Streptomyces oryziradicis sp. nov., a novel actinomycete isolated from rhizosphere soil of rice (Oryza sativa L.).</title>
        <authorList>
            <person name="Li C."/>
        </authorList>
    </citation>
    <scope>NUCLEOTIDE SEQUENCE [LARGE SCALE GENOMIC DNA]</scope>
    <source>
        <strain evidence="1 2">NEAU-C40</strain>
    </source>
</reference>
<protein>
    <recommendedName>
        <fullName evidence="3">DUF2007 domain-containing protein</fullName>
    </recommendedName>
</protein>
<accession>A0A4U0SXA0</accession>
<comment type="caution">
    <text evidence="1">The sequence shown here is derived from an EMBL/GenBank/DDBJ whole genome shotgun (WGS) entry which is preliminary data.</text>
</comment>
<evidence type="ECO:0008006" key="3">
    <source>
        <dbReference type="Google" id="ProtNLM"/>
    </source>
</evidence>
<evidence type="ECO:0000313" key="2">
    <source>
        <dbReference type="Proteomes" id="UP000305778"/>
    </source>
</evidence>
<dbReference type="Proteomes" id="UP000305778">
    <property type="component" value="Unassembled WGS sequence"/>
</dbReference>
<sequence length="69" mass="7678">MARVATPAAAREVREFLDVVGIRSTTAPCLDGQRTAARPQWRFLVLVFAKDVTRARRLVDQWTLPAGTP</sequence>
<gene>
    <name evidence="1" type="ORF">FCI23_05105</name>
</gene>
<dbReference type="OrthoDB" id="4335441at2"/>